<proteinExistence type="predicted"/>
<organism evidence="2 3">
    <name type="scientific">Candidatus Wolfebacteria bacterium RIFOXYD1_FULL_48_65</name>
    <dbReference type="NCBI Taxonomy" id="1802561"/>
    <lineage>
        <taxon>Bacteria</taxon>
        <taxon>Candidatus Wolfeibacteriota</taxon>
    </lineage>
</organism>
<gene>
    <name evidence="2" type="ORF">A2610_00645</name>
</gene>
<dbReference type="InterPro" id="IPR047140">
    <property type="entry name" value="LabA"/>
</dbReference>
<dbReference type="Gene3D" id="3.40.50.1010">
    <property type="entry name" value="5'-nuclease"/>
    <property type="match status" value="1"/>
</dbReference>
<evidence type="ECO:0000313" key="2">
    <source>
        <dbReference type="EMBL" id="OGM95597.1"/>
    </source>
</evidence>
<name>A0A1F8E4P0_9BACT</name>
<dbReference type="AlphaFoldDB" id="A0A1F8E4P0"/>
<dbReference type="PANTHER" id="PTHR35458:SF8">
    <property type="entry name" value="SLR0650 PROTEIN"/>
    <property type="match status" value="1"/>
</dbReference>
<comment type="caution">
    <text evidence="2">The sequence shown here is derived from an EMBL/GenBank/DDBJ whole genome shotgun (WGS) entry which is preliminary data.</text>
</comment>
<dbReference type="Pfam" id="PF01936">
    <property type="entry name" value="NYN"/>
    <property type="match status" value="1"/>
</dbReference>
<dbReference type="InterPro" id="IPR021139">
    <property type="entry name" value="NYN"/>
</dbReference>
<accession>A0A1F8E4P0</accession>
<protein>
    <recommendedName>
        <fullName evidence="1">NYN domain-containing protein</fullName>
    </recommendedName>
</protein>
<dbReference type="GO" id="GO:0004540">
    <property type="term" value="F:RNA nuclease activity"/>
    <property type="evidence" value="ECO:0007669"/>
    <property type="project" value="InterPro"/>
</dbReference>
<dbReference type="PANTHER" id="PTHR35458">
    <property type="entry name" value="SLR0755 PROTEIN"/>
    <property type="match status" value="1"/>
</dbReference>
<evidence type="ECO:0000313" key="3">
    <source>
        <dbReference type="Proteomes" id="UP000179057"/>
    </source>
</evidence>
<reference evidence="2 3" key="1">
    <citation type="journal article" date="2016" name="Nat. Commun.">
        <title>Thousands of microbial genomes shed light on interconnected biogeochemical processes in an aquifer system.</title>
        <authorList>
            <person name="Anantharaman K."/>
            <person name="Brown C.T."/>
            <person name="Hug L.A."/>
            <person name="Sharon I."/>
            <person name="Castelle C.J."/>
            <person name="Probst A.J."/>
            <person name="Thomas B.C."/>
            <person name="Singh A."/>
            <person name="Wilkins M.J."/>
            <person name="Karaoz U."/>
            <person name="Brodie E.L."/>
            <person name="Williams K.H."/>
            <person name="Hubbard S.S."/>
            <person name="Banfield J.F."/>
        </authorList>
    </citation>
    <scope>NUCLEOTIDE SEQUENCE [LARGE SCALE GENOMIC DNA]</scope>
</reference>
<evidence type="ECO:0000259" key="1">
    <source>
        <dbReference type="Pfam" id="PF01936"/>
    </source>
</evidence>
<dbReference type="Proteomes" id="UP000179057">
    <property type="component" value="Unassembled WGS sequence"/>
</dbReference>
<dbReference type="EMBL" id="MGIV01000002">
    <property type="protein sequence ID" value="OGM95597.1"/>
    <property type="molecule type" value="Genomic_DNA"/>
</dbReference>
<sequence length="175" mass="19564">MKAGRNNVAYIDGANLHKAASQLGWTLDYAKLRIWPDEKYGIRHAYLFLGLLPRYKNLYTHLQDIGYKLVFKEVTYDGNGKPKGNCDADIVVRAMRDAYENTFDRAVLVSSDGDYASLVSFLIEKRKLSAILSPAIPEKCSILLKRTGAKISYISDQRSILAGENKKAPDEDGTS</sequence>
<feature type="domain" description="NYN" evidence="1">
    <location>
        <begin position="10"/>
        <end position="127"/>
    </location>
</feature>